<dbReference type="Pfam" id="PF14430">
    <property type="entry name" value="Imm1"/>
    <property type="match status" value="1"/>
</dbReference>
<dbReference type="InterPro" id="IPR025680">
    <property type="entry name" value="DddI"/>
</dbReference>
<reference evidence="1 2" key="1">
    <citation type="submission" date="2019-03" db="EMBL/GenBank/DDBJ databases">
        <title>Genomic Encyclopedia of Type Strains, Phase IV (KMG-IV): sequencing the most valuable type-strain genomes for metagenomic binning, comparative biology and taxonomic classification.</title>
        <authorList>
            <person name="Goeker M."/>
        </authorList>
    </citation>
    <scope>NUCLEOTIDE SEQUENCE [LARGE SCALE GENOMIC DNA]</scope>
    <source>
        <strain evidence="1 2">DSM 45361</strain>
    </source>
</reference>
<accession>A0A4R6RXI5</accession>
<keyword evidence="2" id="KW-1185">Reference proteome</keyword>
<comment type="caution">
    <text evidence="1">The sequence shown here is derived from an EMBL/GenBank/DDBJ whole genome shotgun (WGS) entry which is preliminary data.</text>
</comment>
<evidence type="ECO:0000313" key="2">
    <source>
        <dbReference type="Proteomes" id="UP000295444"/>
    </source>
</evidence>
<dbReference type="OrthoDB" id="9813465at2"/>
<evidence type="ECO:0000313" key="1">
    <source>
        <dbReference type="EMBL" id="TDP91802.1"/>
    </source>
</evidence>
<protein>
    <submittedName>
        <fullName evidence="1">Immunity protein Imm1 of predicted polymorphic toxin system</fullName>
    </submittedName>
</protein>
<dbReference type="EMBL" id="SNXZ01000008">
    <property type="protein sequence ID" value="TDP91802.1"/>
    <property type="molecule type" value="Genomic_DNA"/>
</dbReference>
<gene>
    <name evidence="1" type="ORF">EV186_10811</name>
</gene>
<sequence>MGESVEQRLTWTELGVDRPGWVVTGSFAAGGANYNATFFNVDELDRFLDFLFVSPHKPATSRLYLHPNVVPRRPEDQLSNLRFQFDVEHGVAAAVILVVADGDVLRWQTDGDSARPDVVLAHDSWNEHETLFPPESFITIAELRQAVVDWGFGEQVPPDAVRWVRADGIDWF</sequence>
<name>A0A4R6RXI5_LABRH</name>
<dbReference type="Proteomes" id="UP000295444">
    <property type="component" value="Unassembled WGS sequence"/>
</dbReference>
<dbReference type="AlphaFoldDB" id="A0A4R6RXI5"/>
<organism evidence="1 2">
    <name type="scientific">Labedaea rhizosphaerae</name>
    <dbReference type="NCBI Taxonomy" id="598644"/>
    <lineage>
        <taxon>Bacteria</taxon>
        <taxon>Bacillati</taxon>
        <taxon>Actinomycetota</taxon>
        <taxon>Actinomycetes</taxon>
        <taxon>Pseudonocardiales</taxon>
        <taxon>Pseudonocardiaceae</taxon>
        <taxon>Labedaea</taxon>
    </lineage>
</organism>
<proteinExistence type="predicted"/>